<evidence type="ECO:0000313" key="3">
    <source>
        <dbReference type="EMBL" id="CAG2244485.1"/>
    </source>
</evidence>
<organism evidence="3 4">
    <name type="scientific">Mytilus edulis</name>
    <name type="common">Blue mussel</name>
    <dbReference type="NCBI Taxonomy" id="6550"/>
    <lineage>
        <taxon>Eukaryota</taxon>
        <taxon>Metazoa</taxon>
        <taxon>Spiralia</taxon>
        <taxon>Lophotrochozoa</taxon>
        <taxon>Mollusca</taxon>
        <taxon>Bivalvia</taxon>
        <taxon>Autobranchia</taxon>
        <taxon>Pteriomorphia</taxon>
        <taxon>Mytilida</taxon>
        <taxon>Mytiloidea</taxon>
        <taxon>Mytilidae</taxon>
        <taxon>Mytilinae</taxon>
        <taxon>Mytilus</taxon>
    </lineage>
</organism>
<protein>
    <recommendedName>
        <fullName evidence="2">Apple domain-containing protein</fullName>
    </recommendedName>
</protein>
<feature type="domain" description="Apple" evidence="2">
    <location>
        <begin position="62"/>
        <end position="134"/>
    </location>
</feature>
<feature type="signal peptide" evidence="1">
    <location>
        <begin position="1"/>
        <end position="23"/>
    </location>
</feature>
<gene>
    <name evidence="3" type="ORF">MEDL_56558</name>
</gene>
<reference evidence="3" key="1">
    <citation type="submission" date="2021-03" db="EMBL/GenBank/DDBJ databases">
        <authorList>
            <person name="Bekaert M."/>
        </authorList>
    </citation>
    <scope>NUCLEOTIDE SEQUENCE</scope>
</reference>
<dbReference type="SUPFAM" id="SSF57414">
    <property type="entry name" value="Hairpin loop containing domain-like"/>
    <property type="match status" value="1"/>
</dbReference>
<evidence type="ECO:0000313" key="4">
    <source>
        <dbReference type="Proteomes" id="UP000683360"/>
    </source>
</evidence>
<feature type="chain" id="PRO_5035820824" description="Apple domain-containing protein" evidence="1">
    <location>
        <begin position="24"/>
        <end position="212"/>
    </location>
</feature>
<dbReference type="PROSITE" id="PS50948">
    <property type="entry name" value="PAN"/>
    <property type="match status" value="2"/>
</dbReference>
<dbReference type="OrthoDB" id="440424at2759"/>
<name>A0A8S3UKR3_MYTED</name>
<evidence type="ECO:0000259" key="2">
    <source>
        <dbReference type="PROSITE" id="PS50948"/>
    </source>
</evidence>
<dbReference type="EMBL" id="CAJPWZ010002738">
    <property type="protein sequence ID" value="CAG2244485.1"/>
    <property type="molecule type" value="Genomic_DNA"/>
</dbReference>
<dbReference type="AlphaFoldDB" id="A0A8S3UKR3"/>
<evidence type="ECO:0000256" key="1">
    <source>
        <dbReference type="SAM" id="SignalP"/>
    </source>
</evidence>
<comment type="caution">
    <text evidence="3">The sequence shown here is derived from an EMBL/GenBank/DDBJ whole genome shotgun (WGS) entry which is preliminary data.</text>
</comment>
<dbReference type="Gene3D" id="3.50.4.10">
    <property type="entry name" value="Hepatocyte Growth Factor"/>
    <property type="match status" value="1"/>
</dbReference>
<dbReference type="InterPro" id="IPR003609">
    <property type="entry name" value="Pan_app"/>
</dbReference>
<keyword evidence="1" id="KW-0732">Signal</keyword>
<accession>A0A8S3UKR3</accession>
<sequence length="212" mass="24546">MLLEKALWIIAFTVVLLTSEVYDKNDELLKACLPFTSVTGNGTTNKMIDLNENSEKIQDLKCNTHRINGMKGFDENVLKAEIVNKIEECEGLCNNQKECRAFRYLLKNRVCFVYNSKQHIEDDISESGFYVKRCVLCYMNITKNVKGCDDEIESVWEDVSSLEKCEDNCIKSDNCRAVHFDGERCFKFTDEVKPYEKTGIDFSRKICEQYTD</sequence>
<dbReference type="Proteomes" id="UP000683360">
    <property type="component" value="Unassembled WGS sequence"/>
</dbReference>
<proteinExistence type="predicted"/>
<dbReference type="Pfam" id="PF00024">
    <property type="entry name" value="PAN_1"/>
    <property type="match status" value="2"/>
</dbReference>
<feature type="domain" description="Apple" evidence="2">
    <location>
        <begin position="137"/>
        <end position="207"/>
    </location>
</feature>
<keyword evidence="4" id="KW-1185">Reference proteome</keyword>